<evidence type="ECO:0000313" key="3">
    <source>
        <dbReference type="Proteomes" id="UP000501705"/>
    </source>
</evidence>
<gene>
    <name evidence="2" type="ORF">F5X71_10525</name>
</gene>
<organism evidence="2 3">
    <name type="scientific">Nocardia brasiliensis</name>
    <dbReference type="NCBI Taxonomy" id="37326"/>
    <lineage>
        <taxon>Bacteria</taxon>
        <taxon>Bacillati</taxon>
        <taxon>Actinomycetota</taxon>
        <taxon>Actinomycetes</taxon>
        <taxon>Mycobacteriales</taxon>
        <taxon>Nocardiaceae</taxon>
        <taxon>Nocardia</taxon>
    </lineage>
</organism>
<sequence>MFRNRTGAALFDTVEAPPLVLDPDVELLFAELEQLLRDVGTLRLASACAPTPGGARAEPDRRRWSGRRPPAARPTQRSPPPLR</sequence>
<protein>
    <submittedName>
        <fullName evidence="2">Uncharacterized protein</fullName>
    </submittedName>
</protein>
<feature type="region of interest" description="Disordered" evidence="1">
    <location>
        <begin position="47"/>
        <end position="83"/>
    </location>
</feature>
<reference evidence="2 3" key="1">
    <citation type="journal article" date="2019" name="ACS Chem. Biol.">
        <title>Identification and Mobilization of a Cryptic Antibiotic Biosynthesis Gene Locus from a Human-Pathogenic Nocardia Isolate.</title>
        <authorList>
            <person name="Herisse M."/>
            <person name="Ishida K."/>
            <person name="Porter J.L."/>
            <person name="Howden B."/>
            <person name="Hertweck C."/>
            <person name="Stinear T.P."/>
            <person name="Pidot S.J."/>
        </authorList>
    </citation>
    <scope>NUCLEOTIDE SEQUENCE [LARGE SCALE GENOMIC DNA]</scope>
    <source>
        <strain evidence="2 3">AUSMDU00024985</strain>
    </source>
</reference>
<name>A0A6G9XP65_NOCBR</name>
<dbReference type="Proteomes" id="UP000501705">
    <property type="component" value="Chromosome"/>
</dbReference>
<dbReference type="AlphaFoldDB" id="A0A6G9XP65"/>
<dbReference type="RefSeq" id="WP_167461778.1">
    <property type="nucleotide sequence ID" value="NZ_CP046171.1"/>
</dbReference>
<evidence type="ECO:0000256" key="1">
    <source>
        <dbReference type="SAM" id="MobiDB-lite"/>
    </source>
</evidence>
<evidence type="ECO:0000313" key="2">
    <source>
        <dbReference type="EMBL" id="QIS02698.1"/>
    </source>
</evidence>
<proteinExistence type="predicted"/>
<dbReference type="EMBL" id="CP046171">
    <property type="protein sequence ID" value="QIS02698.1"/>
    <property type="molecule type" value="Genomic_DNA"/>
</dbReference>
<accession>A0A6G9XP65</accession>